<dbReference type="CDD" id="cd17932">
    <property type="entry name" value="DEXQc_UvrD"/>
    <property type="match status" value="1"/>
</dbReference>
<dbReference type="AlphaFoldDB" id="A0A8H3GW95"/>
<keyword evidence="2 11" id="KW-0547">Nucleotide-binding</keyword>
<accession>A0A8H3GW95</accession>
<organism evidence="14 15">
    <name type="scientific">Rhizoctonia solani</name>
    <dbReference type="NCBI Taxonomy" id="456999"/>
    <lineage>
        <taxon>Eukaryota</taxon>
        <taxon>Fungi</taxon>
        <taxon>Dikarya</taxon>
        <taxon>Basidiomycota</taxon>
        <taxon>Agaricomycotina</taxon>
        <taxon>Agaricomycetes</taxon>
        <taxon>Cantharellales</taxon>
        <taxon>Ceratobasidiaceae</taxon>
        <taxon>Rhizoctonia</taxon>
    </lineage>
</organism>
<evidence type="ECO:0000256" key="2">
    <source>
        <dbReference type="ARBA" id="ARBA00022741"/>
    </source>
</evidence>
<gene>
    <name evidence="14" type="ORF">RDB_LOCUS176134</name>
</gene>
<dbReference type="GO" id="GO:0016787">
    <property type="term" value="F:hydrolase activity"/>
    <property type="evidence" value="ECO:0007669"/>
    <property type="project" value="UniProtKB-UniRule"/>
</dbReference>
<dbReference type="Proteomes" id="UP000663846">
    <property type="component" value="Unassembled WGS sequence"/>
</dbReference>
<dbReference type="SUPFAM" id="SSF52540">
    <property type="entry name" value="P-loop containing nucleoside triphosphate hydrolases"/>
    <property type="match status" value="1"/>
</dbReference>
<dbReference type="EC" id="5.6.2.4" evidence="9"/>
<comment type="caution">
    <text evidence="14">The sequence shown here is derived from an EMBL/GenBank/DDBJ whole genome shotgun (WGS) entry which is preliminary data.</text>
</comment>
<keyword evidence="3 11" id="KW-0378">Hydrolase</keyword>
<keyword evidence="4 11" id="KW-0347">Helicase</keyword>
<evidence type="ECO:0000259" key="13">
    <source>
        <dbReference type="PROSITE" id="PS51217"/>
    </source>
</evidence>
<dbReference type="InterPro" id="IPR027417">
    <property type="entry name" value="P-loop_NTPase"/>
</dbReference>
<keyword evidence="7" id="KW-0413">Isomerase</keyword>
<dbReference type="Gene3D" id="1.10.10.160">
    <property type="match status" value="1"/>
</dbReference>
<dbReference type="PANTHER" id="PTHR11070:SF2">
    <property type="entry name" value="ATP-DEPENDENT DNA HELICASE SRS2"/>
    <property type="match status" value="1"/>
</dbReference>
<dbReference type="PANTHER" id="PTHR11070">
    <property type="entry name" value="UVRD / RECB / PCRA DNA HELICASE FAMILY MEMBER"/>
    <property type="match status" value="1"/>
</dbReference>
<comment type="catalytic activity">
    <reaction evidence="10">
        <text>ATP + H2O = ADP + phosphate + H(+)</text>
        <dbReference type="Rhea" id="RHEA:13065"/>
        <dbReference type="ChEBI" id="CHEBI:15377"/>
        <dbReference type="ChEBI" id="CHEBI:15378"/>
        <dbReference type="ChEBI" id="CHEBI:30616"/>
        <dbReference type="ChEBI" id="CHEBI:43474"/>
        <dbReference type="ChEBI" id="CHEBI:456216"/>
        <dbReference type="EC" id="5.6.2.4"/>
    </reaction>
</comment>
<dbReference type="PROSITE" id="PS51217">
    <property type="entry name" value="UVRD_HELICASE_CTER"/>
    <property type="match status" value="1"/>
</dbReference>
<dbReference type="GO" id="GO:0005524">
    <property type="term" value="F:ATP binding"/>
    <property type="evidence" value="ECO:0007669"/>
    <property type="project" value="UniProtKB-UniRule"/>
</dbReference>
<dbReference type="InterPro" id="IPR014016">
    <property type="entry name" value="UvrD-like_ATP-bd"/>
</dbReference>
<evidence type="ECO:0000259" key="12">
    <source>
        <dbReference type="PROSITE" id="PS51198"/>
    </source>
</evidence>
<keyword evidence="6" id="KW-0238">DNA-binding</keyword>
<evidence type="ECO:0000256" key="7">
    <source>
        <dbReference type="ARBA" id="ARBA00023235"/>
    </source>
</evidence>
<evidence type="ECO:0000256" key="5">
    <source>
        <dbReference type="ARBA" id="ARBA00022840"/>
    </source>
</evidence>
<comment type="catalytic activity">
    <reaction evidence="8">
        <text>Couples ATP hydrolysis with the unwinding of duplex DNA by translocating in the 3'-5' direction.</text>
        <dbReference type="EC" id="5.6.2.4"/>
    </reaction>
</comment>
<dbReference type="InterPro" id="IPR013986">
    <property type="entry name" value="DExx_box_DNA_helicase_dom_sf"/>
</dbReference>
<evidence type="ECO:0000256" key="3">
    <source>
        <dbReference type="ARBA" id="ARBA00022801"/>
    </source>
</evidence>
<name>A0A8H3GW95_9AGAM</name>
<dbReference type="InterPro" id="IPR000212">
    <property type="entry name" value="DNA_helicase_UvrD/REP"/>
</dbReference>
<evidence type="ECO:0000313" key="15">
    <source>
        <dbReference type="Proteomes" id="UP000663846"/>
    </source>
</evidence>
<evidence type="ECO:0000256" key="9">
    <source>
        <dbReference type="ARBA" id="ARBA00034808"/>
    </source>
</evidence>
<dbReference type="Pfam" id="PF13361">
    <property type="entry name" value="UvrD_C"/>
    <property type="match status" value="2"/>
</dbReference>
<evidence type="ECO:0000256" key="11">
    <source>
        <dbReference type="PROSITE-ProRule" id="PRU00560"/>
    </source>
</evidence>
<comment type="similarity">
    <text evidence="1">Belongs to the helicase family. UvrD subfamily.</text>
</comment>
<dbReference type="InterPro" id="IPR014017">
    <property type="entry name" value="DNA_helicase_UvrD-like_C"/>
</dbReference>
<dbReference type="GO" id="GO:0005634">
    <property type="term" value="C:nucleus"/>
    <property type="evidence" value="ECO:0007669"/>
    <property type="project" value="TreeGrafter"/>
</dbReference>
<dbReference type="PROSITE" id="PS51198">
    <property type="entry name" value="UVRD_HELICASE_ATP_BIND"/>
    <property type="match status" value="1"/>
</dbReference>
<dbReference type="Pfam" id="PF00580">
    <property type="entry name" value="UvrD-helicase"/>
    <property type="match status" value="1"/>
</dbReference>
<evidence type="ECO:0000256" key="1">
    <source>
        <dbReference type="ARBA" id="ARBA00009922"/>
    </source>
</evidence>
<proteinExistence type="inferred from homology"/>
<feature type="domain" description="UvrD-like helicase C-terminal" evidence="13">
    <location>
        <begin position="336"/>
        <end position="616"/>
    </location>
</feature>
<feature type="binding site" evidence="11">
    <location>
        <begin position="54"/>
        <end position="61"/>
    </location>
    <ligand>
        <name>ATP</name>
        <dbReference type="ChEBI" id="CHEBI:30616"/>
    </ligand>
</feature>
<dbReference type="GO" id="GO:0003677">
    <property type="term" value="F:DNA binding"/>
    <property type="evidence" value="ECO:0007669"/>
    <property type="project" value="UniProtKB-KW"/>
</dbReference>
<dbReference type="Gene3D" id="3.40.50.300">
    <property type="entry name" value="P-loop containing nucleotide triphosphate hydrolases"/>
    <property type="match status" value="2"/>
</dbReference>
<evidence type="ECO:0000256" key="4">
    <source>
        <dbReference type="ARBA" id="ARBA00022806"/>
    </source>
</evidence>
<evidence type="ECO:0000256" key="6">
    <source>
        <dbReference type="ARBA" id="ARBA00023125"/>
    </source>
</evidence>
<evidence type="ECO:0000313" key="14">
    <source>
        <dbReference type="EMBL" id="CAE6471476.1"/>
    </source>
</evidence>
<dbReference type="EMBL" id="CAJMWS010001024">
    <property type="protein sequence ID" value="CAE6471476.1"/>
    <property type="molecule type" value="Genomic_DNA"/>
</dbReference>
<feature type="domain" description="UvrD-like helicase ATP-binding" evidence="12">
    <location>
        <begin position="33"/>
        <end position="335"/>
    </location>
</feature>
<reference evidence="14" key="1">
    <citation type="submission" date="2021-01" db="EMBL/GenBank/DDBJ databases">
        <authorList>
            <person name="Kaushik A."/>
        </authorList>
    </citation>
    <scope>NUCLEOTIDE SEQUENCE</scope>
    <source>
        <strain evidence="14">AG1-1C</strain>
    </source>
</reference>
<sequence>MSMQRRIELGLMRRCGSYRIISRQMMTRSHLEGLNRPQLQAVMFTPNGSLQILAGPGTGKTRVLTSRLANLILNHSYSPSSICAVTFTRKASKEMKTRLHGYIGESSTEELKIGTFHSVCLKYLRTYGTMVRVEPNFLIWDEEECHLVLKYIAEDLDKNLTKGLSIKEVYEMFSRVKEKAGIDPSEAIETLLKTELESKPNTQKHSSSNRDDPLYRLGEYLKLFYSYSDTLKASNALDFTDLLIKGLQLLRAAPWAREIGRLNHVLVDEFQDTSPLQYLIVKEFFKATGGSISVVGDPDQSIYGWRGADSTVFQQMKEDLPQTQEIYLEENYRSTASIIATGISIISQDKTRPPKTLFTSHTPQGPTPVKMSFSISSHEEEFIVQEINRLIKKSDGVVDYGDCAILFRDNRSADHYSRLLRNAGIPHRQLPETSLNDRIEVIGLLAFLRLAINDAHTPMLIRAMTGPLALDDKVVTTLIGRSVEHETTLFKVLQRLRAGYDPDTNPSCTAASLLLMRTLRHLKLLMDKGASPVDLIHYIIEATNYHEFLMKRYGDNYSWRAKNVEQTIRYAKLFKGNKERGPLPVYLFLDFMRDLSRVNDFNTGQVTLLTCHSAKGLEWPVIFVPGGRSPCASSIYNSLTVTGVVDGMYPHYRSDGADEERRLLYVACTRAQSLLYLTHSESKLVNRAGDQVEVRQYQSQFIENLSPKTYQDRQPEIDTKSLTLFRKILGRDHSKDENEN</sequence>
<dbReference type="GO" id="GO:0000725">
    <property type="term" value="P:recombinational repair"/>
    <property type="evidence" value="ECO:0007669"/>
    <property type="project" value="TreeGrafter"/>
</dbReference>
<dbReference type="GO" id="GO:0043138">
    <property type="term" value="F:3'-5' DNA helicase activity"/>
    <property type="evidence" value="ECO:0007669"/>
    <property type="project" value="UniProtKB-EC"/>
</dbReference>
<evidence type="ECO:0000256" key="8">
    <source>
        <dbReference type="ARBA" id="ARBA00034617"/>
    </source>
</evidence>
<protein>
    <recommendedName>
        <fullName evidence="9">DNA 3'-5' helicase</fullName>
        <ecNumber evidence="9">5.6.2.4</ecNumber>
    </recommendedName>
</protein>
<evidence type="ECO:0000256" key="10">
    <source>
        <dbReference type="ARBA" id="ARBA00048988"/>
    </source>
</evidence>
<dbReference type="Gene3D" id="1.10.486.10">
    <property type="entry name" value="PCRA, domain 4"/>
    <property type="match status" value="1"/>
</dbReference>
<keyword evidence="5 11" id="KW-0067">ATP-binding</keyword>